<dbReference type="InterPro" id="IPR051414">
    <property type="entry name" value="Adenylate-forming_Reductase"/>
</dbReference>
<keyword evidence="5" id="KW-1185">Reference proteome</keyword>
<dbReference type="SUPFAM" id="SSF51735">
    <property type="entry name" value="NAD(P)-binding Rossmann-fold domains"/>
    <property type="match status" value="1"/>
</dbReference>
<dbReference type="PANTHER" id="PTHR43439">
    <property type="entry name" value="PHENYLACETATE-COENZYME A LIGASE"/>
    <property type="match status" value="1"/>
</dbReference>
<reference evidence="4 5" key="1">
    <citation type="submission" date="2016-05" db="EMBL/GenBank/DDBJ databases">
        <title>A degradative enzymes factory behind the ericoid mycorrhizal symbiosis.</title>
        <authorList>
            <consortium name="DOE Joint Genome Institute"/>
            <person name="Martino E."/>
            <person name="Morin E."/>
            <person name="Grelet G."/>
            <person name="Kuo A."/>
            <person name="Kohler A."/>
            <person name="Daghino S."/>
            <person name="Barry K."/>
            <person name="Choi C."/>
            <person name="Cichocki N."/>
            <person name="Clum A."/>
            <person name="Copeland A."/>
            <person name="Hainaut M."/>
            <person name="Haridas S."/>
            <person name="Labutti K."/>
            <person name="Lindquist E."/>
            <person name="Lipzen A."/>
            <person name="Khouja H.-R."/>
            <person name="Murat C."/>
            <person name="Ohm R."/>
            <person name="Olson A."/>
            <person name="Spatafora J."/>
            <person name="Veneault-Fourrey C."/>
            <person name="Henrissat B."/>
            <person name="Grigoriev I."/>
            <person name="Martin F."/>
            <person name="Perotto S."/>
        </authorList>
    </citation>
    <scope>NUCLEOTIDE SEQUENCE [LARGE SCALE GENOMIC DNA]</scope>
    <source>
        <strain evidence="4 5">UAMH 7357</strain>
    </source>
</reference>
<dbReference type="InterPro" id="IPR036291">
    <property type="entry name" value="NAD(P)-bd_dom_sf"/>
</dbReference>
<feature type="domain" description="Thioester reductase (TE)" evidence="3">
    <location>
        <begin position="17"/>
        <end position="143"/>
    </location>
</feature>
<evidence type="ECO:0000313" key="5">
    <source>
        <dbReference type="Proteomes" id="UP000235672"/>
    </source>
</evidence>
<evidence type="ECO:0000259" key="3">
    <source>
        <dbReference type="Pfam" id="PF07993"/>
    </source>
</evidence>
<accession>A0A2J6PG77</accession>
<organism evidence="4 5">
    <name type="scientific">Hyaloscypha hepaticicola</name>
    <dbReference type="NCBI Taxonomy" id="2082293"/>
    <lineage>
        <taxon>Eukaryota</taxon>
        <taxon>Fungi</taxon>
        <taxon>Dikarya</taxon>
        <taxon>Ascomycota</taxon>
        <taxon>Pezizomycotina</taxon>
        <taxon>Leotiomycetes</taxon>
        <taxon>Helotiales</taxon>
        <taxon>Hyaloscyphaceae</taxon>
        <taxon>Hyaloscypha</taxon>
    </lineage>
</organism>
<evidence type="ECO:0000313" key="4">
    <source>
        <dbReference type="EMBL" id="PMD13020.1"/>
    </source>
</evidence>
<dbReference type="Gene3D" id="3.40.50.720">
    <property type="entry name" value="NAD(P)-binding Rossmann-like Domain"/>
    <property type="match status" value="1"/>
</dbReference>
<name>A0A2J6PG77_9HELO</name>
<dbReference type="OrthoDB" id="429813at2759"/>
<dbReference type="AlphaFoldDB" id="A0A2J6PG77"/>
<dbReference type="STRING" id="1745343.A0A2J6PG77"/>
<protein>
    <recommendedName>
        <fullName evidence="3">Thioester reductase (TE) domain-containing protein</fullName>
    </recommendedName>
</protein>
<keyword evidence="2" id="KW-0597">Phosphoprotein</keyword>
<dbReference type="Pfam" id="PF07993">
    <property type="entry name" value="NAD_binding_4"/>
    <property type="match status" value="1"/>
</dbReference>
<evidence type="ECO:0000256" key="1">
    <source>
        <dbReference type="ARBA" id="ARBA00022450"/>
    </source>
</evidence>
<sequence length="261" mass="29504">MPSKLISTLRLTPSNQQVQGVRNLLEFSAQSSHNTRLVFVSSLSAAHGWMELHPDKIVPEAAIDDSDAPGQLEYSGSKFICEHLIQEFSKSLGIPSIIMRTGQIAGPLKGHGVWNRQEWLPTVDWIPVDLLASIMTELVKTSKQKNEAFATDYNLVYPVSTTWSALAPHVQKIAGIERLVALRDCVRILEHSSHEKDGVMVDKNPALKLQDFLRTLGRKDALYNVRSMYELKALVQDSQQASELTEVRAEWIALWMRQWRF</sequence>
<evidence type="ECO:0000256" key="2">
    <source>
        <dbReference type="ARBA" id="ARBA00022553"/>
    </source>
</evidence>
<gene>
    <name evidence="4" type="ORF">NA56DRAFT_712483</name>
</gene>
<proteinExistence type="predicted"/>
<dbReference type="PANTHER" id="PTHR43439:SF2">
    <property type="entry name" value="ENZYME, PUTATIVE (JCVI)-RELATED"/>
    <property type="match status" value="1"/>
</dbReference>
<dbReference type="EMBL" id="KZ613537">
    <property type="protein sequence ID" value="PMD13020.1"/>
    <property type="molecule type" value="Genomic_DNA"/>
</dbReference>
<keyword evidence="1" id="KW-0596">Phosphopantetheine</keyword>
<dbReference type="InterPro" id="IPR013120">
    <property type="entry name" value="FAR_NAD-bd"/>
</dbReference>
<dbReference type="Proteomes" id="UP000235672">
    <property type="component" value="Unassembled WGS sequence"/>
</dbReference>